<dbReference type="EMBL" id="JAVIJP010000023">
    <property type="protein sequence ID" value="KAL3637855.1"/>
    <property type="molecule type" value="Genomic_DNA"/>
</dbReference>
<comment type="caution">
    <text evidence="1">The sequence shown here is derived from an EMBL/GenBank/DDBJ whole genome shotgun (WGS) entry which is preliminary data.</text>
</comment>
<reference evidence="2" key="1">
    <citation type="journal article" date="2024" name="IScience">
        <title>Strigolactones Initiate the Formation of Haustorium-like Structures in Castilleja.</title>
        <authorList>
            <person name="Buerger M."/>
            <person name="Peterson D."/>
            <person name="Chory J."/>
        </authorList>
    </citation>
    <scope>NUCLEOTIDE SEQUENCE [LARGE SCALE GENOMIC DNA]</scope>
</reference>
<dbReference type="Proteomes" id="UP001632038">
    <property type="component" value="Unassembled WGS sequence"/>
</dbReference>
<proteinExistence type="predicted"/>
<keyword evidence="2" id="KW-1185">Reference proteome</keyword>
<name>A0ABD3DAC9_9LAMI</name>
<dbReference type="AlphaFoldDB" id="A0ABD3DAC9"/>
<protein>
    <submittedName>
        <fullName evidence="1">Uncharacterized protein</fullName>
    </submittedName>
</protein>
<organism evidence="1 2">
    <name type="scientific">Castilleja foliolosa</name>
    <dbReference type="NCBI Taxonomy" id="1961234"/>
    <lineage>
        <taxon>Eukaryota</taxon>
        <taxon>Viridiplantae</taxon>
        <taxon>Streptophyta</taxon>
        <taxon>Embryophyta</taxon>
        <taxon>Tracheophyta</taxon>
        <taxon>Spermatophyta</taxon>
        <taxon>Magnoliopsida</taxon>
        <taxon>eudicotyledons</taxon>
        <taxon>Gunneridae</taxon>
        <taxon>Pentapetalae</taxon>
        <taxon>asterids</taxon>
        <taxon>lamiids</taxon>
        <taxon>Lamiales</taxon>
        <taxon>Orobanchaceae</taxon>
        <taxon>Pedicularideae</taxon>
        <taxon>Castillejinae</taxon>
        <taxon>Castilleja</taxon>
    </lineage>
</organism>
<accession>A0ABD3DAC9</accession>
<evidence type="ECO:0000313" key="1">
    <source>
        <dbReference type="EMBL" id="KAL3637855.1"/>
    </source>
</evidence>
<sequence length="37" mass="4071">MVGDDRSNVDENANEIKPVSVSRLRAIRKLLSSPDMG</sequence>
<evidence type="ECO:0000313" key="2">
    <source>
        <dbReference type="Proteomes" id="UP001632038"/>
    </source>
</evidence>
<gene>
    <name evidence="1" type="ORF">CASFOL_018303</name>
</gene>